<dbReference type="InterPro" id="IPR016024">
    <property type="entry name" value="ARM-type_fold"/>
</dbReference>
<dbReference type="Proteomes" id="UP001157938">
    <property type="component" value="Unassembled WGS sequence"/>
</dbReference>
<dbReference type="GO" id="GO:0016192">
    <property type="term" value="P:vesicle-mediated transport"/>
    <property type="evidence" value="ECO:0007669"/>
    <property type="project" value="InterPro"/>
</dbReference>
<keyword evidence="7" id="KW-1185">Reference proteome</keyword>
<accession>A0AAV0TZG3</accession>
<dbReference type="Gene3D" id="1.25.10.10">
    <property type="entry name" value="Leucine-rich Repeat Variant"/>
    <property type="match status" value="1"/>
</dbReference>
<gene>
    <name evidence="5" type="ORF">PFR001_LOCUS3100</name>
    <name evidence="6" type="ORF">PFR002_LOCUS5908</name>
</gene>
<dbReference type="GO" id="GO:0015031">
    <property type="term" value="P:protein transport"/>
    <property type="evidence" value="ECO:0007669"/>
    <property type="project" value="UniProtKB-KW"/>
</dbReference>
<comment type="caution">
    <text evidence="6">The sequence shown here is derived from an EMBL/GenBank/DDBJ whole genome shotgun (WGS) entry which is preliminary data.</text>
</comment>
<evidence type="ECO:0000313" key="7">
    <source>
        <dbReference type="Proteomes" id="UP001157938"/>
    </source>
</evidence>
<keyword evidence="3" id="KW-0653">Protein transport</keyword>
<evidence type="ECO:0000313" key="8">
    <source>
        <dbReference type="Proteomes" id="UP001159659"/>
    </source>
</evidence>
<keyword evidence="4" id="KW-0472">Membrane</keyword>
<dbReference type="AlphaFoldDB" id="A0AAV0TZG3"/>
<comment type="subcellular location">
    <subcellularLocation>
        <location evidence="1">Endomembrane system</location>
    </subcellularLocation>
</comment>
<dbReference type="EMBL" id="CAKLBC010000666">
    <property type="protein sequence ID" value="CAH0487562.1"/>
    <property type="molecule type" value="Genomic_DNA"/>
</dbReference>
<proteinExistence type="predicted"/>
<evidence type="ECO:0000256" key="4">
    <source>
        <dbReference type="ARBA" id="ARBA00023136"/>
    </source>
</evidence>
<keyword evidence="2" id="KW-0813">Transport</keyword>
<dbReference type="InterPro" id="IPR026739">
    <property type="entry name" value="AP_beta"/>
</dbReference>
<dbReference type="Proteomes" id="UP001159659">
    <property type="component" value="Unassembled WGS sequence"/>
</dbReference>
<evidence type="ECO:0000313" key="5">
    <source>
        <dbReference type="EMBL" id="CAH0487562.1"/>
    </source>
</evidence>
<reference evidence="6" key="2">
    <citation type="submission" date="2022-12" db="EMBL/GenBank/DDBJ databases">
        <authorList>
            <person name="Webb A."/>
        </authorList>
    </citation>
    <scope>NUCLEOTIDE SEQUENCE</scope>
    <source>
        <strain evidence="6">Pf2</strain>
    </source>
</reference>
<evidence type="ECO:0000256" key="2">
    <source>
        <dbReference type="ARBA" id="ARBA00022448"/>
    </source>
</evidence>
<evidence type="ECO:0000256" key="1">
    <source>
        <dbReference type="ARBA" id="ARBA00004308"/>
    </source>
</evidence>
<evidence type="ECO:0000313" key="6">
    <source>
        <dbReference type="EMBL" id="CAI5728905.1"/>
    </source>
</evidence>
<dbReference type="GO" id="GO:0012505">
    <property type="term" value="C:endomembrane system"/>
    <property type="evidence" value="ECO:0007669"/>
    <property type="project" value="UniProtKB-SubCell"/>
</dbReference>
<protein>
    <submittedName>
        <fullName evidence="6">Uncharacterized protein</fullName>
    </submittedName>
</protein>
<dbReference type="InterPro" id="IPR011989">
    <property type="entry name" value="ARM-like"/>
</dbReference>
<dbReference type="SUPFAM" id="SSF48371">
    <property type="entry name" value="ARM repeat"/>
    <property type="match status" value="1"/>
</dbReference>
<sequence>MVPPLVTLLLAEPEIQYVARRIINLIVQKRLAILTNEMKVFFCKYNDPIYVKEWRSWKASSVLSRSATLNRCCLRLRKYATEVECVRCSTKVNYVMQEAIVVIKDTFRKYINQYESIIAILCENLHTRTSPRRRYIMIWIIGKYAERIGSADGSWNPYGLFDDTTAQVQL</sequence>
<dbReference type="PANTHER" id="PTHR11134">
    <property type="entry name" value="ADAPTOR COMPLEX SUBUNIT BETA FAMILY MEMBER"/>
    <property type="match status" value="1"/>
</dbReference>
<name>A0AAV0TZG3_9STRA</name>
<evidence type="ECO:0000256" key="3">
    <source>
        <dbReference type="ARBA" id="ARBA00022927"/>
    </source>
</evidence>
<organism evidence="6 8">
    <name type="scientific">Peronospora farinosa</name>
    <dbReference type="NCBI Taxonomy" id="134698"/>
    <lineage>
        <taxon>Eukaryota</taxon>
        <taxon>Sar</taxon>
        <taxon>Stramenopiles</taxon>
        <taxon>Oomycota</taxon>
        <taxon>Peronosporomycetes</taxon>
        <taxon>Peronosporales</taxon>
        <taxon>Peronosporaceae</taxon>
        <taxon>Peronospora</taxon>
    </lineage>
</organism>
<dbReference type="EMBL" id="CANTFK010000822">
    <property type="protein sequence ID" value="CAI5728905.1"/>
    <property type="molecule type" value="Genomic_DNA"/>
</dbReference>
<reference evidence="5 7" key="1">
    <citation type="submission" date="2021-11" db="EMBL/GenBank/DDBJ databases">
        <authorList>
            <person name="Islam A."/>
            <person name="Islam S."/>
            <person name="Flora M.S."/>
            <person name="Rahman M."/>
            <person name="Ziaur R.M."/>
            <person name="Epstein J.H."/>
            <person name="Hassan M."/>
            <person name="Klassen M."/>
            <person name="Woodard K."/>
            <person name="Webb A."/>
            <person name="Webby R.J."/>
            <person name="El Zowalaty M.E."/>
        </authorList>
    </citation>
    <scope>NUCLEOTIDE SEQUENCE [LARGE SCALE GENOMIC DNA]</scope>
    <source>
        <strain evidence="5">Pf1</strain>
    </source>
</reference>